<feature type="binding site" evidence="8">
    <location>
        <begin position="58"/>
        <end position="60"/>
    </location>
    <ligand>
        <name>S-adenosyl-L-methionine</name>
        <dbReference type="ChEBI" id="CHEBI:59789"/>
    </ligand>
</feature>
<reference evidence="12" key="1">
    <citation type="submission" date="2016-10" db="EMBL/GenBank/DDBJ databases">
        <authorList>
            <person name="Varghese N."/>
            <person name="Submissions S."/>
        </authorList>
    </citation>
    <scope>NUCLEOTIDE SEQUENCE [LARGE SCALE GENOMIC DNA]</scope>
    <source>
        <strain evidence="12">DSM 46732</strain>
    </source>
</reference>
<dbReference type="EC" id="4.3.99.3" evidence="8"/>
<dbReference type="PROSITE" id="PS51918">
    <property type="entry name" value="RADICAL_SAM"/>
    <property type="match status" value="1"/>
</dbReference>
<feature type="binding site" evidence="8">
    <location>
        <position position="61"/>
    </location>
    <ligand>
        <name>Mg(2+)</name>
        <dbReference type="ChEBI" id="CHEBI:18420"/>
    </ligand>
</feature>
<evidence type="ECO:0000256" key="7">
    <source>
        <dbReference type="ARBA" id="ARBA00023239"/>
    </source>
</evidence>
<proteinExistence type="inferred from homology"/>
<accession>A0A1H0S1I1</accession>
<name>A0A1H0S1I1_9ACTN</name>
<dbReference type="AlphaFoldDB" id="A0A1H0S1I1"/>
<evidence type="ECO:0000313" key="11">
    <source>
        <dbReference type="EMBL" id="SDP35439.1"/>
    </source>
</evidence>
<comment type="subunit">
    <text evidence="8">Homodimer.</text>
</comment>
<dbReference type="Pfam" id="PF04055">
    <property type="entry name" value="Radical_SAM"/>
    <property type="match status" value="1"/>
</dbReference>
<dbReference type="OrthoDB" id="9782387at2"/>
<dbReference type="Gene3D" id="3.20.20.70">
    <property type="entry name" value="Aldolase class I"/>
    <property type="match status" value="1"/>
</dbReference>
<evidence type="ECO:0000256" key="9">
    <source>
        <dbReference type="SAM" id="MobiDB-lite"/>
    </source>
</evidence>
<protein>
    <recommendedName>
        <fullName evidence="8">7-carboxy-7-deazaguanine synthase</fullName>
        <shortName evidence="8">CDG synthase</shortName>
        <ecNumber evidence="8">4.3.99.3</ecNumber>
    </recommendedName>
    <alternativeName>
        <fullName evidence="8">Queuosine biosynthesis protein QueE</fullName>
    </alternativeName>
</protein>
<keyword evidence="4 8" id="KW-0460">Magnesium</keyword>
<sequence>MSETVCDPVSGSGGAGHPDRSGLVVNEIFGPTVQGEGPSAGRICAFVRLGGCNLSCRWCDTPYTWDWTGIASPVPHDPAEELHLLAVEEVADRIRATGVDRVIVSGGEPLNQQHRLVPLLELLSSEAVTVEVETNGTHEPVAPLARLVDRFVVSPKLSHSGDSERRRISAAALRSFRELGKSDFKFVVTSPEDLSEVDGIVAANSLRPVWIMPEGRDVDTLVRNLSAVADEVVRRRWNLTGRLHILAWNDARGV</sequence>
<dbReference type="GO" id="GO:1904047">
    <property type="term" value="F:S-adenosyl-L-methionine binding"/>
    <property type="evidence" value="ECO:0007669"/>
    <property type="project" value="UniProtKB-UniRule"/>
</dbReference>
<dbReference type="EMBL" id="FNJR01000003">
    <property type="protein sequence ID" value="SDP35439.1"/>
    <property type="molecule type" value="Genomic_DNA"/>
</dbReference>
<keyword evidence="7 8" id="KW-0456">Lyase</keyword>
<evidence type="ECO:0000256" key="2">
    <source>
        <dbReference type="ARBA" id="ARBA00022691"/>
    </source>
</evidence>
<feature type="domain" description="Radical SAM core" evidence="10">
    <location>
        <begin position="39"/>
        <end position="250"/>
    </location>
</feature>
<evidence type="ECO:0000256" key="1">
    <source>
        <dbReference type="ARBA" id="ARBA00022485"/>
    </source>
</evidence>
<dbReference type="InterPro" id="IPR058240">
    <property type="entry name" value="rSAM_sf"/>
</dbReference>
<keyword evidence="3 8" id="KW-0479">Metal-binding</keyword>
<evidence type="ECO:0000259" key="10">
    <source>
        <dbReference type="PROSITE" id="PS51918"/>
    </source>
</evidence>
<dbReference type="InterPro" id="IPR024924">
    <property type="entry name" value="7-CO-7-deazaguanine_synth-like"/>
</dbReference>
<dbReference type="InterPro" id="IPR013785">
    <property type="entry name" value="Aldolase_TIM"/>
</dbReference>
<dbReference type="GO" id="GO:0016840">
    <property type="term" value="F:carbon-nitrogen lyase activity"/>
    <property type="evidence" value="ECO:0007669"/>
    <property type="project" value="UniProtKB-UniRule"/>
</dbReference>
<dbReference type="CDD" id="cd01335">
    <property type="entry name" value="Radical_SAM"/>
    <property type="match status" value="1"/>
</dbReference>
<dbReference type="Proteomes" id="UP000199497">
    <property type="component" value="Unassembled WGS sequence"/>
</dbReference>
<comment type="cofactor">
    <cofactor evidence="8">
        <name>[4Fe-4S] cluster</name>
        <dbReference type="ChEBI" id="CHEBI:49883"/>
    </cofactor>
    <text evidence="8">Binds 1 [4Fe-4S] cluster. The cluster is coordinated with 3 cysteines and an exchangeable S-adenosyl-L-methionine.</text>
</comment>
<evidence type="ECO:0000256" key="5">
    <source>
        <dbReference type="ARBA" id="ARBA00023004"/>
    </source>
</evidence>
<dbReference type="RefSeq" id="WP_092599294.1">
    <property type="nucleotide sequence ID" value="NZ_FNJR01000003.1"/>
</dbReference>
<comment type="caution">
    <text evidence="8">Lacks conserved residue(s) required for the propagation of feature annotation.</text>
</comment>
<keyword evidence="6 8" id="KW-0411">Iron-sulfur</keyword>
<feature type="binding site" evidence="8">
    <location>
        <position position="52"/>
    </location>
    <ligand>
        <name>[4Fe-4S] cluster</name>
        <dbReference type="ChEBI" id="CHEBI:49883"/>
        <note>4Fe-4S-S-AdoMet</note>
    </ligand>
</feature>
<feature type="binding site" evidence="8">
    <location>
        <position position="107"/>
    </location>
    <ligand>
        <name>S-adenosyl-L-methionine</name>
        <dbReference type="ChEBI" id="CHEBI:59789"/>
    </ligand>
</feature>
<evidence type="ECO:0000256" key="4">
    <source>
        <dbReference type="ARBA" id="ARBA00022842"/>
    </source>
</evidence>
<comment type="catalytic activity">
    <reaction evidence="8">
        <text>6-carboxy-5,6,7,8-tetrahydropterin + H(+) = 7-carboxy-7-carbaguanine + NH4(+)</text>
        <dbReference type="Rhea" id="RHEA:27974"/>
        <dbReference type="ChEBI" id="CHEBI:15378"/>
        <dbReference type="ChEBI" id="CHEBI:28938"/>
        <dbReference type="ChEBI" id="CHEBI:61032"/>
        <dbReference type="ChEBI" id="CHEBI:61036"/>
        <dbReference type="EC" id="4.3.99.3"/>
    </reaction>
</comment>
<comment type="cofactor">
    <cofactor evidence="8">
        <name>S-adenosyl-L-methionine</name>
        <dbReference type="ChEBI" id="CHEBI:59789"/>
    </cofactor>
    <text evidence="8">Binds 1 S-adenosyl-L-methionine per subunit.</text>
</comment>
<dbReference type="PIRSF" id="PIRSF000370">
    <property type="entry name" value="QueE"/>
    <property type="match status" value="1"/>
</dbReference>
<feature type="binding site" evidence="8">
    <location>
        <begin position="33"/>
        <end position="35"/>
    </location>
    <ligand>
        <name>substrate</name>
    </ligand>
</feature>
<feature type="region of interest" description="Disordered" evidence="9">
    <location>
        <begin position="1"/>
        <end position="21"/>
    </location>
</feature>
<evidence type="ECO:0000256" key="8">
    <source>
        <dbReference type="HAMAP-Rule" id="MF_00917"/>
    </source>
</evidence>
<feature type="binding site" evidence="8">
    <location>
        <position position="56"/>
    </location>
    <ligand>
        <name>[4Fe-4S] cluster</name>
        <dbReference type="ChEBI" id="CHEBI:49883"/>
        <note>4Fe-4S-S-AdoMet</note>
    </ligand>
</feature>
<comment type="function">
    <text evidence="8">Catalyzes the complex heterocyclic radical-mediated conversion of 6-carboxy-5,6,7,8-tetrahydropterin (CPH4) to 7-carboxy-7-deazaguanine (CDG), a step common to the biosynthetic pathways of all 7-deazapurine-containing compounds.</text>
</comment>
<keyword evidence="2 8" id="KW-0949">S-adenosyl-L-methionine</keyword>
<comment type="similarity">
    <text evidence="8">Belongs to the radical SAM superfamily. 7-carboxy-7-deazaguanine synthase family.</text>
</comment>
<keyword evidence="12" id="KW-1185">Reference proteome</keyword>
<dbReference type="GO" id="GO:0008616">
    <property type="term" value="P:tRNA queuosine(34) biosynthetic process"/>
    <property type="evidence" value="ECO:0007669"/>
    <property type="project" value="UniProtKB-UniRule"/>
</dbReference>
<dbReference type="SUPFAM" id="SSF102114">
    <property type="entry name" value="Radical SAM enzymes"/>
    <property type="match status" value="1"/>
</dbReference>
<comment type="pathway">
    <text evidence="8">Purine metabolism; 7-cyano-7-deazaguanine biosynthesis.</text>
</comment>
<keyword evidence="8" id="KW-0671">Queuosine biosynthesis</keyword>
<feature type="binding site" evidence="8">
    <location>
        <position position="48"/>
    </location>
    <ligand>
        <name>substrate</name>
    </ligand>
</feature>
<dbReference type="GO" id="GO:0051539">
    <property type="term" value="F:4 iron, 4 sulfur cluster binding"/>
    <property type="evidence" value="ECO:0007669"/>
    <property type="project" value="UniProtKB-UniRule"/>
</dbReference>
<keyword evidence="5 8" id="KW-0408">Iron</keyword>
<dbReference type="GO" id="GO:0000287">
    <property type="term" value="F:magnesium ion binding"/>
    <property type="evidence" value="ECO:0007669"/>
    <property type="project" value="UniProtKB-UniRule"/>
</dbReference>
<gene>
    <name evidence="8" type="primary">queE</name>
    <name evidence="11" type="ORF">SAMN04487905_103329</name>
</gene>
<organism evidence="11 12">
    <name type="scientific">Actinopolyspora xinjiangensis</name>
    <dbReference type="NCBI Taxonomy" id="405564"/>
    <lineage>
        <taxon>Bacteria</taxon>
        <taxon>Bacillati</taxon>
        <taxon>Actinomycetota</taxon>
        <taxon>Actinomycetes</taxon>
        <taxon>Actinopolysporales</taxon>
        <taxon>Actinopolysporaceae</taxon>
        <taxon>Actinopolyspora</taxon>
    </lineage>
</organism>
<dbReference type="PANTHER" id="PTHR42836">
    <property type="entry name" value="7-CARBOXY-7-DEAZAGUANINE SYNTHASE"/>
    <property type="match status" value="1"/>
</dbReference>
<dbReference type="UniPathway" id="UPA00391"/>
<dbReference type="HAMAP" id="MF_00917">
    <property type="entry name" value="QueE"/>
    <property type="match status" value="1"/>
</dbReference>
<dbReference type="SFLD" id="SFLDS00029">
    <property type="entry name" value="Radical_SAM"/>
    <property type="match status" value="1"/>
</dbReference>
<feature type="binding site" evidence="8">
    <location>
        <begin position="154"/>
        <end position="156"/>
    </location>
    <ligand>
        <name>S-adenosyl-L-methionine</name>
        <dbReference type="ChEBI" id="CHEBI:59789"/>
    </ligand>
</feature>
<feature type="binding site" evidence="8">
    <location>
        <position position="59"/>
    </location>
    <ligand>
        <name>[4Fe-4S] cluster</name>
        <dbReference type="ChEBI" id="CHEBI:49883"/>
        <note>4Fe-4S-S-AdoMet</note>
    </ligand>
</feature>
<evidence type="ECO:0000256" key="6">
    <source>
        <dbReference type="ARBA" id="ARBA00023014"/>
    </source>
</evidence>
<comment type="cofactor">
    <cofactor evidence="8">
        <name>Mg(2+)</name>
        <dbReference type="ChEBI" id="CHEBI:18420"/>
    </cofactor>
</comment>
<dbReference type="STRING" id="405564.SAMN04487905_103329"/>
<evidence type="ECO:0000313" key="12">
    <source>
        <dbReference type="Proteomes" id="UP000199497"/>
    </source>
</evidence>
<evidence type="ECO:0000256" key="3">
    <source>
        <dbReference type="ARBA" id="ARBA00022723"/>
    </source>
</evidence>
<dbReference type="PANTHER" id="PTHR42836:SF1">
    <property type="entry name" value="7-CARBOXY-7-DEAZAGUANINE SYNTHASE"/>
    <property type="match status" value="1"/>
</dbReference>
<dbReference type="InterPro" id="IPR007197">
    <property type="entry name" value="rSAM"/>
</dbReference>
<keyword evidence="1 8" id="KW-0004">4Fe-4S</keyword>
<feature type="binding site" evidence="8">
    <location>
        <position position="105"/>
    </location>
    <ligand>
        <name>substrate</name>
    </ligand>
</feature>